<evidence type="ECO:0000313" key="4">
    <source>
        <dbReference type="Proteomes" id="UP000267798"/>
    </source>
</evidence>
<evidence type="ECO:0000313" key="3">
    <source>
        <dbReference type="EMBL" id="RJX40203.1"/>
    </source>
</evidence>
<keyword evidence="4" id="KW-1185">Reference proteome</keyword>
<feature type="chain" id="PRO_5017485974" evidence="2">
    <location>
        <begin position="25"/>
        <end position="83"/>
    </location>
</feature>
<dbReference type="Proteomes" id="UP000267798">
    <property type="component" value="Unassembled WGS sequence"/>
</dbReference>
<evidence type="ECO:0000256" key="1">
    <source>
        <dbReference type="SAM" id="MobiDB-lite"/>
    </source>
</evidence>
<protein>
    <submittedName>
        <fullName evidence="3">Uncharacterized protein</fullName>
    </submittedName>
</protein>
<dbReference type="AlphaFoldDB" id="A0A3A6PXW6"/>
<reference evidence="3 4" key="1">
    <citation type="submission" date="2018-09" db="EMBL/GenBank/DDBJ databases">
        <title>Paenibacillus aracenensis nov. sp. isolated from a cave in southern Spain.</title>
        <authorList>
            <person name="Jurado V."/>
            <person name="Gutierrez-Patricio S."/>
            <person name="Gonzalez-Pimentel J.L."/>
            <person name="Miller A.Z."/>
            <person name="Laiz L."/>
            <person name="Saiz-Jimenez C."/>
        </authorList>
    </citation>
    <scope>NUCLEOTIDE SEQUENCE [LARGE SCALE GENOMIC DNA]</scope>
    <source>
        <strain evidence="3 4">JCM 19203</strain>
    </source>
</reference>
<dbReference type="RefSeq" id="WP_120110256.1">
    <property type="nucleotide sequence ID" value="NZ_QXQB01000002.1"/>
</dbReference>
<proteinExistence type="predicted"/>
<evidence type="ECO:0000256" key="2">
    <source>
        <dbReference type="SAM" id="SignalP"/>
    </source>
</evidence>
<gene>
    <name evidence="3" type="ORF">D3P09_12660</name>
</gene>
<dbReference type="EMBL" id="QXQB01000002">
    <property type="protein sequence ID" value="RJX40203.1"/>
    <property type="molecule type" value="Genomic_DNA"/>
</dbReference>
<accession>A0A3A6PXW6</accession>
<organism evidence="3 4">
    <name type="scientific">Paenibacillus pinisoli</name>
    <dbReference type="NCBI Taxonomy" id="1276110"/>
    <lineage>
        <taxon>Bacteria</taxon>
        <taxon>Bacillati</taxon>
        <taxon>Bacillota</taxon>
        <taxon>Bacilli</taxon>
        <taxon>Bacillales</taxon>
        <taxon>Paenibacillaceae</taxon>
        <taxon>Paenibacillus</taxon>
    </lineage>
</organism>
<name>A0A3A6PXW6_9BACL</name>
<feature type="compositionally biased region" description="Basic residues" evidence="1">
    <location>
        <begin position="44"/>
        <end position="67"/>
    </location>
</feature>
<feature type="region of interest" description="Disordered" evidence="1">
    <location>
        <begin position="21"/>
        <end position="83"/>
    </location>
</feature>
<sequence length="83" mass="9022">MKKVALLMLSATVALTVSAASASAATNPHHKAREHKMHAAEHKVKAHEHKLHAKQHKAREHKLHAKGLRPYALPETGNGGMSK</sequence>
<feature type="signal peptide" evidence="2">
    <location>
        <begin position="1"/>
        <end position="24"/>
    </location>
</feature>
<keyword evidence="2" id="KW-0732">Signal</keyword>
<comment type="caution">
    <text evidence="3">The sequence shown here is derived from an EMBL/GenBank/DDBJ whole genome shotgun (WGS) entry which is preliminary data.</text>
</comment>